<comment type="caution">
    <text evidence="13">The sequence shown here is derived from an EMBL/GenBank/DDBJ whole genome shotgun (WGS) entry which is preliminary data.</text>
</comment>
<evidence type="ECO:0000256" key="10">
    <source>
        <dbReference type="ARBA" id="ARBA00048968"/>
    </source>
</evidence>
<dbReference type="GO" id="GO:0016787">
    <property type="term" value="F:hydrolase activity"/>
    <property type="evidence" value="ECO:0007669"/>
    <property type="project" value="UniProtKB-KW"/>
</dbReference>
<dbReference type="Pfam" id="PF02578">
    <property type="entry name" value="Cu-oxidase_4"/>
    <property type="match status" value="1"/>
</dbReference>
<evidence type="ECO:0000256" key="12">
    <source>
        <dbReference type="RuleBase" id="RU361274"/>
    </source>
</evidence>
<name>A0A931MU29_9BACI</name>
<evidence type="ECO:0000256" key="1">
    <source>
        <dbReference type="ARBA" id="ARBA00000553"/>
    </source>
</evidence>
<evidence type="ECO:0000256" key="4">
    <source>
        <dbReference type="ARBA" id="ARBA00007353"/>
    </source>
</evidence>
<keyword evidence="8" id="KW-0862">Zinc</keyword>
<accession>A0A931MU29</accession>
<comment type="catalytic activity">
    <reaction evidence="11">
        <text>S-methyl-5'-thioadenosine + phosphate = 5-(methylsulfanyl)-alpha-D-ribose 1-phosphate + adenine</text>
        <dbReference type="Rhea" id="RHEA:11852"/>
        <dbReference type="ChEBI" id="CHEBI:16708"/>
        <dbReference type="ChEBI" id="CHEBI:17509"/>
        <dbReference type="ChEBI" id="CHEBI:43474"/>
        <dbReference type="ChEBI" id="CHEBI:58533"/>
        <dbReference type="EC" id="2.4.2.28"/>
    </reaction>
    <physiologicalReaction direction="left-to-right" evidence="11">
        <dbReference type="Rhea" id="RHEA:11853"/>
    </physiologicalReaction>
</comment>
<evidence type="ECO:0000313" key="13">
    <source>
        <dbReference type="EMBL" id="MBH0229066.1"/>
    </source>
</evidence>
<evidence type="ECO:0000256" key="9">
    <source>
        <dbReference type="ARBA" id="ARBA00047989"/>
    </source>
</evidence>
<comment type="similarity">
    <text evidence="4 12">Belongs to the purine nucleoside phosphorylase YfiH/LACC1 family.</text>
</comment>
<comment type="function">
    <text evidence="3">Purine nucleoside enzyme that catalyzes the phosphorolysis of adenosine and inosine nucleosides, yielding D-ribose 1-phosphate and the respective free bases, adenine and hypoxanthine. Also catalyzes the phosphorolysis of S-methyl-5'-thioadenosine into adenine and S-methyl-5-thio-alpha-D-ribose 1-phosphate. Also has adenosine deaminase activity.</text>
</comment>
<evidence type="ECO:0000256" key="3">
    <source>
        <dbReference type="ARBA" id="ARBA00003215"/>
    </source>
</evidence>
<keyword evidence="5" id="KW-0808">Transferase</keyword>
<evidence type="ECO:0000256" key="2">
    <source>
        <dbReference type="ARBA" id="ARBA00001947"/>
    </source>
</evidence>
<comment type="cofactor">
    <cofactor evidence="2">
        <name>Zn(2+)</name>
        <dbReference type="ChEBI" id="CHEBI:29105"/>
    </cofactor>
</comment>
<dbReference type="InterPro" id="IPR011324">
    <property type="entry name" value="Cytotoxic_necrot_fac-like_cat"/>
</dbReference>
<evidence type="ECO:0000256" key="6">
    <source>
        <dbReference type="ARBA" id="ARBA00022723"/>
    </source>
</evidence>
<dbReference type="CDD" id="cd16833">
    <property type="entry name" value="YfiH"/>
    <property type="match status" value="1"/>
</dbReference>
<dbReference type="AlphaFoldDB" id="A0A931MU29"/>
<dbReference type="NCBIfam" id="TIGR00726">
    <property type="entry name" value="peptidoglycan editing factor PgeF"/>
    <property type="match status" value="1"/>
</dbReference>
<dbReference type="InterPro" id="IPR038371">
    <property type="entry name" value="Cu_polyphenol_OxRdtase_sf"/>
</dbReference>
<proteinExistence type="inferred from homology"/>
<evidence type="ECO:0000256" key="8">
    <source>
        <dbReference type="ARBA" id="ARBA00022833"/>
    </source>
</evidence>
<reference evidence="13 14" key="1">
    <citation type="journal article" date="2005" name="Int. J. Syst. Evol. Microbiol.">
        <title>Halobacillus yeomjeoni sp. nov., isolated from a marine solar saltern in Korea.</title>
        <authorList>
            <person name="Yoon J.H."/>
            <person name="Kang S.J."/>
            <person name="Lee C.H."/>
            <person name="Oh H.W."/>
            <person name="Oh T.K."/>
        </authorList>
    </citation>
    <scope>NUCLEOTIDE SEQUENCE [LARGE SCALE GENOMIC DNA]</scope>
    <source>
        <strain evidence="13 14">KCTC 3957</strain>
    </source>
</reference>
<dbReference type="GO" id="GO:0017061">
    <property type="term" value="F:S-methyl-5-thioadenosine phosphorylase activity"/>
    <property type="evidence" value="ECO:0007669"/>
    <property type="project" value="UniProtKB-EC"/>
</dbReference>
<comment type="catalytic activity">
    <reaction evidence="10">
        <text>adenosine + phosphate = alpha-D-ribose 1-phosphate + adenine</text>
        <dbReference type="Rhea" id="RHEA:27642"/>
        <dbReference type="ChEBI" id="CHEBI:16335"/>
        <dbReference type="ChEBI" id="CHEBI:16708"/>
        <dbReference type="ChEBI" id="CHEBI:43474"/>
        <dbReference type="ChEBI" id="CHEBI:57720"/>
        <dbReference type="EC" id="2.4.2.1"/>
    </reaction>
    <physiologicalReaction direction="left-to-right" evidence="10">
        <dbReference type="Rhea" id="RHEA:27643"/>
    </physiologicalReaction>
</comment>
<dbReference type="SUPFAM" id="SSF64438">
    <property type="entry name" value="CNF1/YfiH-like putative cysteine hydrolases"/>
    <property type="match status" value="1"/>
</dbReference>
<dbReference type="Proteomes" id="UP000614490">
    <property type="component" value="Unassembled WGS sequence"/>
</dbReference>
<dbReference type="Gene3D" id="3.60.140.10">
    <property type="entry name" value="CNF1/YfiH-like putative cysteine hydrolases"/>
    <property type="match status" value="1"/>
</dbReference>
<evidence type="ECO:0000313" key="14">
    <source>
        <dbReference type="Proteomes" id="UP000614490"/>
    </source>
</evidence>
<dbReference type="InterPro" id="IPR003730">
    <property type="entry name" value="Cu_polyphenol_OxRdtase"/>
</dbReference>
<sequence>MVEPFKHESLRQIRCFQDHKSLVAGVTTRQGGHSSKPFDSLNMGLHVRDQGEHVINNRQELADELRIPLEDWVIGEQVHGTEVHVVTRADKGKGVRSHDTAAAGVDGLITNEKDVLLGAFYADCVPLLFVDPHAGWVGIAHAGWKGTVGDMAGEMIRQLVHQGCKRTDIEMVIGPCISQNHYKVDQKVIDQIPQSQHSLTVTDLGAGQFLLDLKKLNERFAVQAGLAESQIKQTRFCTYEKEELFFSHRRDQGKTGRMLGFIGWKS</sequence>
<keyword evidence="14" id="KW-1185">Reference proteome</keyword>
<keyword evidence="6" id="KW-0479">Metal-binding</keyword>
<dbReference type="EMBL" id="JADZSC010000001">
    <property type="protein sequence ID" value="MBH0229066.1"/>
    <property type="molecule type" value="Genomic_DNA"/>
</dbReference>
<gene>
    <name evidence="13" type="primary">pgeF</name>
    <name evidence="13" type="ORF">H0267_02460</name>
</gene>
<evidence type="ECO:0000256" key="5">
    <source>
        <dbReference type="ARBA" id="ARBA00022679"/>
    </source>
</evidence>
<comment type="catalytic activity">
    <reaction evidence="9">
        <text>adenosine + H2O + H(+) = inosine + NH4(+)</text>
        <dbReference type="Rhea" id="RHEA:24408"/>
        <dbReference type="ChEBI" id="CHEBI:15377"/>
        <dbReference type="ChEBI" id="CHEBI:15378"/>
        <dbReference type="ChEBI" id="CHEBI:16335"/>
        <dbReference type="ChEBI" id="CHEBI:17596"/>
        <dbReference type="ChEBI" id="CHEBI:28938"/>
        <dbReference type="EC" id="3.5.4.4"/>
    </reaction>
    <physiologicalReaction direction="left-to-right" evidence="9">
        <dbReference type="Rhea" id="RHEA:24409"/>
    </physiologicalReaction>
</comment>
<dbReference type="PANTHER" id="PTHR30616:SF2">
    <property type="entry name" value="PURINE NUCLEOSIDE PHOSPHORYLASE LACC1"/>
    <property type="match status" value="1"/>
</dbReference>
<organism evidence="13 14">
    <name type="scientific">Halobacillus yeomjeoni</name>
    <dbReference type="NCBI Taxonomy" id="311194"/>
    <lineage>
        <taxon>Bacteria</taxon>
        <taxon>Bacillati</taxon>
        <taxon>Bacillota</taxon>
        <taxon>Bacilli</taxon>
        <taxon>Bacillales</taxon>
        <taxon>Bacillaceae</taxon>
        <taxon>Halobacillus</taxon>
    </lineage>
</organism>
<comment type="catalytic activity">
    <reaction evidence="1">
        <text>inosine + phosphate = alpha-D-ribose 1-phosphate + hypoxanthine</text>
        <dbReference type="Rhea" id="RHEA:27646"/>
        <dbReference type="ChEBI" id="CHEBI:17368"/>
        <dbReference type="ChEBI" id="CHEBI:17596"/>
        <dbReference type="ChEBI" id="CHEBI:43474"/>
        <dbReference type="ChEBI" id="CHEBI:57720"/>
        <dbReference type="EC" id="2.4.2.1"/>
    </reaction>
    <physiologicalReaction direction="left-to-right" evidence="1">
        <dbReference type="Rhea" id="RHEA:27647"/>
    </physiologicalReaction>
</comment>
<protein>
    <recommendedName>
        <fullName evidence="12">Purine nucleoside phosphorylase</fullName>
    </recommendedName>
</protein>
<dbReference type="RefSeq" id="WP_197315697.1">
    <property type="nucleotide sequence ID" value="NZ_JADZSC010000001.1"/>
</dbReference>
<keyword evidence="7" id="KW-0378">Hydrolase</keyword>
<evidence type="ECO:0000256" key="7">
    <source>
        <dbReference type="ARBA" id="ARBA00022801"/>
    </source>
</evidence>
<evidence type="ECO:0000256" key="11">
    <source>
        <dbReference type="ARBA" id="ARBA00049893"/>
    </source>
</evidence>
<dbReference type="PANTHER" id="PTHR30616">
    <property type="entry name" value="UNCHARACTERIZED PROTEIN YFIH"/>
    <property type="match status" value="1"/>
</dbReference>
<dbReference type="GO" id="GO:0005507">
    <property type="term" value="F:copper ion binding"/>
    <property type="evidence" value="ECO:0007669"/>
    <property type="project" value="TreeGrafter"/>
</dbReference>